<dbReference type="KEGG" id="ruv:EC9_29960"/>
<dbReference type="PANTHER" id="PTHR22953">
    <property type="entry name" value="ACID PHOSPHATASE RELATED"/>
    <property type="match status" value="1"/>
</dbReference>
<feature type="chain" id="PRO_5021791173" evidence="2">
    <location>
        <begin position="25"/>
        <end position="428"/>
    </location>
</feature>
<feature type="domain" description="Calcineurin-like phosphoesterase" evidence="3">
    <location>
        <begin position="156"/>
        <end position="366"/>
    </location>
</feature>
<name>A0A517M1P7_9BACT</name>
<feature type="signal peptide" evidence="2">
    <location>
        <begin position="1"/>
        <end position="24"/>
    </location>
</feature>
<dbReference type="InterPro" id="IPR029052">
    <property type="entry name" value="Metallo-depent_PP-like"/>
</dbReference>
<dbReference type="Proteomes" id="UP000319557">
    <property type="component" value="Chromosome"/>
</dbReference>
<organism evidence="4 5">
    <name type="scientific">Rosistilla ulvae</name>
    <dbReference type="NCBI Taxonomy" id="1930277"/>
    <lineage>
        <taxon>Bacteria</taxon>
        <taxon>Pseudomonadati</taxon>
        <taxon>Planctomycetota</taxon>
        <taxon>Planctomycetia</taxon>
        <taxon>Pirellulales</taxon>
        <taxon>Pirellulaceae</taxon>
        <taxon>Rosistilla</taxon>
    </lineage>
</organism>
<gene>
    <name evidence="4" type="ORF">EC9_29960</name>
</gene>
<dbReference type="EMBL" id="CP036261">
    <property type="protein sequence ID" value="QDS88801.1"/>
    <property type="molecule type" value="Genomic_DNA"/>
</dbReference>
<dbReference type="PANTHER" id="PTHR22953:SF153">
    <property type="entry name" value="PURPLE ACID PHOSPHATASE"/>
    <property type="match status" value="1"/>
</dbReference>
<evidence type="ECO:0000259" key="3">
    <source>
        <dbReference type="Pfam" id="PF00149"/>
    </source>
</evidence>
<dbReference type="Gene3D" id="3.60.21.10">
    <property type="match status" value="1"/>
</dbReference>
<evidence type="ECO:0000313" key="5">
    <source>
        <dbReference type="Proteomes" id="UP000319557"/>
    </source>
</evidence>
<evidence type="ECO:0000256" key="2">
    <source>
        <dbReference type="SAM" id="SignalP"/>
    </source>
</evidence>
<protein>
    <submittedName>
        <fullName evidence="4">Calcineurin-like phosphoesterase</fullName>
    </submittedName>
</protein>
<reference evidence="4 5" key="1">
    <citation type="submission" date="2019-02" db="EMBL/GenBank/DDBJ databases">
        <title>Deep-cultivation of Planctomycetes and their phenomic and genomic characterization uncovers novel biology.</title>
        <authorList>
            <person name="Wiegand S."/>
            <person name="Jogler M."/>
            <person name="Boedeker C."/>
            <person name="Pinto D."/>
            <person name="Vollmers J."/>
            <person name="Rivas-Marin E."/>
            <person name="Kohn T."/>
            <person name="Peeters S.H."/>
            <person name="Heuer A."/>
            <person name="Rast P."/>
            <person name="Oberbeckmann S."/>
            <person name="Bunk B."/>
            <person name="Jeske O."/>
            <person name="Meyerdierks A."/>
            <person name="Storesund J.E."/>
            <person name="Kallscheuer N."/>
            <person name="Luecker S."/>
            <person name="Lage O.M."/>
            <person name="Pohl T."/>
            <person name="Merkel B.J."/>
            <person name="Hornburger P."/>
            <person name="Mueller R.-W."/>
            <person name="Bruemmer F."/>
            <person name="Labrenz M."/>
            <person name="Spormann A.M."/>
            <person name="Op den Camp H."/>
            <person name="Overmann J."/>
            <person name="Amann R."/>
            <person name="Jetten M.S.M."/>
            <person name="Mascher T."/>
            <person name="Medema M.H."/>
            <person name="Devos D.P."/>
            <person name="Kaster A.-K."/>
            <person name="Ovreas L."/>
            <person name="Rohde M."/>
            <person name="Galperin M.Y."/>
            <person name="Jogler C."/>
        </authorList>
    </citation>
    <scope>NUCLEOTIDE SEQUENCE [LARGE SCALE GENOMIC DNA]</scope>
    <source>
        <strain evidence="4 5">EC9</strain>
    </source>
</reference>
<evidence type="ECO:0000313" key="4">
    <source>
        <dbReference type="EMBL" id="QDS88801.1"/>
    </source>
</evidence>
<dbReference type="Pfam" id="PF00149">
    <property type="entry name" value="Metallophos"/>
    <property type="match status" value="1"/>
</dbReference>
<keyword evidence="5" id="KW-1185">Reference proteome</keyword>
<dbReference type="InterPro" id="IPR039331">
    <property type="entry name" value="PAPs-like"/>
</dbReference>
<proteinExistence type="predicted"/>
<dbReference type="RefSeq" id="WP_145346263.1">
    <property type="nucleotide sequence ID" value="NZ_CP036261.1"/>
</dbReference>
<evidence type="ECO:0000256" key="1">
    <source>
        <dbReference type="ARBA" id="ARBA00022729"/>
    </source>
</evidence>
<dbReference type="InterPro" id="IPR004843">
    <property type="entry name" value="Calcineurin-like_PHP"/>
</dbReference>
<accession>A0A517M1P7</accession>
<keyword evidence="1 2" id="KW-0732">Signal</keyword>
<dbReference type="SUPFAM" id="SSF56300">
    <property type="entry name" value="Metallo-dependent phosphatases"/>
    <property type="match status" value="1"/>
</dbReference>
<dbReference type="OrthoDB" id="9809781at2"/>
<dbReference type="AlphaFoldDB" id="A0A517M1P7"/>
<dbReference type="GO" id="GO:0003993">
    <property type="term" value="F:acid phosphatase activity"/>
    <property type="evidence" value="ECO:0007669"/>
    <property type="project" value="InterPro"/>
</dbReference>
<sequence precursor="true">MVDRRQFIGSIPVSAMAISAIALARPAASQDAAAEDSSSDSLIASPPVVQNPRAESFGVSIAVDQLATAWVEYGLDRYDLKHTAIASQHGLVSADDRALHVRVQHDQPFPVGQPIFYRVVVQPLAYKNAYVLQRGEPQATDVYALRLPDPGAKRVRVVSINDTHENLETIRQLHAQIEALDPDLLIWNGDTCNDFDASDQPALIMLNPAKDRSISWASTRPLVFSNGNHDVRGQRARETIDCFVGCPESSELPYNQAVRIGPLALVTMDTGEDKPDRHPVFAGTAAYEPYRSRQATWLQQAVNQPEVRDAPFKIVACHIPLRGLPDQNDGTTLEGYASFSGFGAKLWMPTLVESGFQAVVSGHMHRDRLDPATEEMPILQFVGGGPTAEKATLTIIDAEQNAADPSMEIRITDLDGKVLHQQTWNGKR</sequence>